<dbReference type="Pfam" id="PF13585">
    <property type="entry name" value="CHU_C"/>
    <property type="match status" value="1"/>
</dbReference>
<proteinExistence type="predicted"/>
<dbReference type="Gene3D" id="2.60.40.10">
    <property type="entry name" value="Immunoglobulins"/>
    <property type="match status" value="1"/>
</dbReference>
<gene>
    <name evidence="1" type="ORF">ACFS25_17080</name>
</gene>
<name>A0ABW6AJ26_9BACT</name>
<dbReference type="InterPro" id="IPR026341">
    <property type="entry name" value="T9SS_type_B"/>
</dbReference>
<comment type="caution">
    <text evidence="1">The sequence shown here is derived from an EMBL/GenBank/DDBJ whole genome shotgun (WGS) entry which is preliminary data.</text>
</comment>
<dbReference type="InterPro" id="IPR003961">
    <property type="entry name" value="FN3_dom"/>
</dbReference>
<reference evidence="2" key="1">
    <citation type="journal article" date="2019" name="Int. J. Syst. Evol. Microbiol.">
        <title>The Global Catalogue of Microorganisms (GCM) 10K type strain sequencing project: providing services to taxonomists for standard genome sequencing and annotation.</title>
        <authorList>
            <consortium name="The Broad Institute Genomics Platform"/>
            <consortium name="The Broad Institute Genome Sequencing Center for Infectious Disease"/>
            <person name="Wu L."/>
            <person name="Ma J."/>
        </authorList>
    </citation>
    <scope>NUCLEOTIDE SEQUENCE [LARGE SCALE GENOMIC DNA]</scope>
    <source>
        <strain evidence="2">KCTC 52490</strain>
    </source>
</reference>
<sequence>SAESFCDQTSFTNQLRWTPTASPSCEANIASYKIYYGRYRTDTLGVLTSVAAPATSFDHSSLSTVAGCYYVTAVSQRGLESAPSNKVCNQACPELVLPNVFTPNGDGKNEVFAPLKCPRFVERIDFVVYNRWGAKLYAGSGPTLSWDGKSSDGTDLPTGLYYYQATVYYAMLDRNAPPQVFKSWVQIIRENMSMK</sequence>
<evidence type="ECO:0000313" key="2">
    <source>
        <dbReference type="Proteomes" id="UP001597512"/>
    </source>
</evidence>
<feature type="non-terminal residue" evidence="1">
    <location>
        <position position="1"/>
    </location>
</feature>
<accession>A0ABW6AJ26</accession>
<dbReference type="CDD" id="cd00063">
    <property type="entry name" value="FN3"/>
    <property type="match status" value="1"/>
</dbReference>
<dbReference type="Proteomes" id="UP001597512">
    <property type="component" value="Unassembled WGS sequence"/>
</dbReference>
<dbReference type="RefSeq" id="WP_381503493.1">
    <property type="nucleotide sequence ID" value="NZ_JBHUOM010000019.1"/>
</dbReference>
<protein>
    <submittedName>
        <fullName evidence="1">Gliding motility-associated C-terminal domain-containing protein</fullName>
    </submittedName>
</protein>
<dbReference type="InterPro" id="IPR013783">
    <property type="entry name" value="Ig-like_fold"/>
</dbReference>
<keyword evidence="2" id="KW-1185">Reference proteome</keyword>
<dbReference type="NCBIfam" id="TIGR04131">
    <property type="entry name" value="Bac_Flav_CTERM"/>
    <property type="match status" value="1"/>
</dbReference>
<evidence type="ECO:0000313" key="1">
    <source>
        <dbReference type="EMBL" id="MFD2935499.1"/>
    </source>
</evidence>
<dbReference type="EMBL" id="JBHUOM010000019">
    <property type="protein sequence ID" value="MFD2935499.1"/>
    <property type="molecule type" value="Genomic_DNA"/>
</dbReference>
<organism evidence="1 2">
    <name type="scientific">Spirosoma flavum</name>
    <dbReference type="NCBI Taxonomy" id="2048557"/>
    <lineage>
        <taxon>Bacteria</taxon>
        <taxon>Pseudomonadati</taxon>
        <taxon>Bacteroidota</taxon>
        <taxon>Cytophagia</taxon>
        <taxon>Cytophagales</taxon>
        <taxon>Cytophagaceae</taxon>
        <taxon>Spirosoma</taxon>
    </lineage>
</organism>